<evidence type="ECO:0000256" key="1">
    <source>
        <dbReference type="SAM" id="MobiDB-lite"/>
    </source>
</evidence>
<comment type="caution">
    <text evidence="2">The sequence shown here is derived from an EMBL/GenBank/DDBJ whole genome shotgun (WGS) entry which is preliminary data.</text>
</comment>
<name>A0ABY2GZV4_9HYPO</name>
<dbReference type="RefSeq" id="XP_073557721.1">
    <property type="nucleotide sequence ID" value="XM_073703666.1"/>
</dbReference>
<evidence type="ECO:0008006" key="4">
    <source>
        <dbReference type="Google" id="ProtNLM"/>
    </source>
</evidence>
<protein>
    <recommendedName>
        <fullName evidence="4">DUF5615 domain-containing protein</fullName>
    </recommendedName>
</protein>
<feature type="compositionally biased region" description="Polar residues" evidence="1">
    <location>
        <begin position="50"/>
        <end position="68"/>
    </location>
</feature>
<evidence type="ECO:0000313" key="2">
    <source>
        <dbReference type="EMBL" id="TFB01520.1"/>
    </source>
</evidence>
<sequence>MRHRRRGGPSSRDGDRSAEAVHQGAWSGSQIYALLRGGPQLITMDKHFTTSRTPSCRLSKGVRTSSPAPSGGRT</sequence>
<dbReference type="EMBL" id="PPTA01000008">
    <property type="protein sequence ID" value="TFB01520.1"/>
    <property type="molecule type" value="Genomic_DNA"/>
</dbReference>
<keyword evidence="3" id="KW-1185">Reference proteome</keyword>
<reference evidence="2 3" key="1">
    <citation type="submission" date="2018-01" db="EMBL/GenBank/DDBJ databases">
        <title>Genome characterization of the sugarcane-associated fungus Trichoderma ghanense CCMA-1212 and their application in lignocelulose bioconversion.</title>
        <authorList>
            <person name="Steindorff A.S."/>
            <person name="Mendes T.D."/>
            <person name="Vilela E.S.D."/>
            <person name="Rodrigues D.S."/>
            <person name="Formighieri E.F."/>
            <person name="Melo I.S."/>
            <person name="Favaro L.C.L."/>
        </authorList>
    </citation>
    <scope>NUCLEOTIDE SEQUENCE [LARGE SCALE GENOMIC DNA]</scope>
    <source>
        <strain evidence="2 3">CCMA-1212</strain>
    </source>
</reference>
<evidence type="ECO:0000313" key="3">
    <source>
        <dbReference type="Proteomes" id="UP001642720"/>
    </source>
</evidence>
<dbReference type="Proteomes" id="UP001642720">
    <property type="component" value="Unassembled WGS sequence"/>
</dbReference>
<accession>A0ABY2GZV4</accession>
<organism evidence="2 3">
    <name type="scientific">Trichoderma ghanense</name>
    <dbReference type="NCBI Taxonomy" id="65468"/>
    <lineage>
        <taxon>Eukaryota</taxon>
        <taxon>Fungi</taxon>
        <taxon>Dikarya</taxon>
        <taxon>Ascomycota</taxon>
        <taxon>Pezizomycotina</taxon>
        <taxon>Sordariomycetes</taxon>
        <taxon>Hypocreomycetidae</taxon>
        <taxon>Hypocreales</taxon>
        <taxon>Hypocreaceae</taxon>
        <taxon>Trichoderma</taxon>
    </lineage>
</organism>
<feature type="region of interest" description="Disordered" evidence="1">
    <location>
        <begin position="1"/>
        <end position="25"/>
    </location>
</feature>
<proteinExistence type="predicted"/>
<feature type="region of interest" description="Disordered" evidence="1">
    <location>
        <begin position="50"/>
        <end position="74"/>
    </location>
</feature>
<gene>
    <name evidence="2" type="ORF">CCMA1212_006444</name>
</gene>
<dbReference type="GeneID" id="300578116"/>